<feature type="region of interest" description="Disordered" evidence="1">
    <location>
        <begin position="1"/>
        <end position="40"/>
    </location>
</feature>
<dbReference type="Proteomes" id="UP000233551">
    <property type="component" value="Unassembled WGS sequence"/>
</dbReference>
<sequence length="70" mass="7694">MGSRRNLEDEKMSFKAVDEDEEDEEDEEESGQEDGGGVEKLVAFGPIEGKYLGMRWGKRDLGLGVGDVGD</sequence>
<evidence type="ECO:0000313" key="2">
    <source>
        <dbReference type="EMBL" id="PKI72859.1"/>
    </source>
</evidence>
<reference evidence="2 3" key="1">
    <citation type="submission" date="2017-11" db="EMBL/GenBank/DDBJ databases">
        <title>De-novo sequencing of pomegranate (Punica granatum L.) genome.</title>
        <authorList>
            <person name="Akparov Z."/>
            <person name="Amiraslanov A."/>
            <person name="Hajiyeva S."/>
            <person name="Abbasov M."/>
            <person name="Kaur K."/>
            <person name="Hamwieh A."/>
            <person name="Solovyev V."/>
            <person name="Salamov A."/>
            <person name="Braich B."/>
            <person name="Kosarev P."/>
            <person name="Mahmoud A."/>
            <person name="Hajiyev E."/>
            <person name="Babayeva S."/>
            <person name="Izzatullayeva V."/>
            <person name="Mammadov A."/>
            <person name="Mammadov A."/>
            <person name="Sharifova S."/>
            <person name="Ojaghi J."/>
            <person name="Eynullazada K."/>
            <person name="Bayramov B."/>
            <person name="Abdulazimova A."/>
            <person name="Shahmuradov I."/>
        </authorList>
    </citation>
    <scope>NUCLEOTIDE SEQUENCE [LARGE SCALE GENOMIC DNA]</scope>
    <source>
        <strain evidence="3">cv. AG2017</strain>
        <tissue evidence="2">Leaf</tissue>
    </source>
</reference>
<dbReference type="AlphaFoldDB" id="A0A2I0KWM9"/>
<accession>A0A2I0KWM9</accession>
<dbReference type="EMBL" id="PGOL01000306">
    <property type="protein sequence ID" value="PKI72859.1"/>
    <property type="molecule type" value="Genomic_DNA"/>
</dbReference>
<evidence type="ECO:0000256" key="1">
    <source>
        <dbReference type="SAM" id="MobiDB-lite"/>
    </source>
</evidence>
<evidence type="ECO:0000313" key="3">
    <source>
        <dbReference type="Proteomes" id="UP000233551"/>
    </source>
</evidence>
<keyword evidence="3" id="KW-1185">Reference proteome</keyword>
<feature type="compositionally biased region" description="Acidic residues" evidence="1">
    <location>
        <begin position="18"/>
        <end position="32"/>
    </location>
</feature>
<name>A0A2I0KWM9_PUNGR</name>
<feature type="compositionally biased region" description="Basic and acidic residues" evidence="1">
    <location>
        <begin position="1"/>
        <end position="17"/>
    </location>
</feature>
<comment type="caution">
    <text evidence="2">The sequence shown here is derived from an EMBL/GenBank/DDBJ whole genome shotgun (WGS) entry which is preliminary data.</text>
</comment>
<protein>
    <submittedName>
        <fullName evidence="2">Uncharacterized protein</fullName>
    </submittedName>
</protein>
<gene>
    <name evidence="2" type="ORF">CRG98_006727</name>
</gene>
<proteinExistence type="predicted"/>
<organism evidence="2 3">
    <name type="scientific">Punica granatum</name>
    <name type="common">Pomegranate</name>
    <dbReference type="NCBI Taxonomy" id="22663"/>
    <lineage>
        <taxon>Eukaryota</taxon>
        <taxon>Viridiplantae</taxon>
        <taxon>Streptophyta</taxon>
        <taxon>Embryophyta</taxon>
        <taxon>Tracheophyta</taxon>
        <taxon>Spermatophyta</taxon>
        <taxon>Magnoliopsida</taxon>
        <taxon>eudicotyledons</taxon>
        <taxon>Gunneridae</taxon>
        <taxon>Pentapetalae</taxon>
        <taxon>rosids</taxon>
        <taxon>malvids</taxon>
        <taxon>Myrtales</taxon>
        <taxon>Lythraceae</taxon>
        <taxon>Punica</taxon>
    </lineage>
</organism>